<name>A0ABQ3IH45_9GAMM</name>
<evidence type="ECO:0000313" key="2">
    <source>
        <dbReference type="Proteomes" id="UP000626370"/>
    </source>
</evidence>
<evidence type="ECO:0000313" key="1">
    <source>
        <dbReference type="EMBL" id="GHE80199.1"/>
    </source>
</evidence>
<keyword evidence="2" id="KW-1185">Reference proteome</keyword>
<evidence type="ECO:0008006" key="3">
    <source>
        <dbReference type="Google" id="ProtNLM"/>
    </source>
</evidence>
<protein>
    <recommendedName>
        <fullName evidence="3">DUF3630 family protein</fullName>
    </recommendedName>
</protein>
<gene>
    <name evidence="1" type="ORF">GCM10011501_05040</name>
</gene>
<sequence>MFRTRKDNDMSPKTITINNIEYSFEPFDDVFCIRAPNLFLSYIDGYKAIENDAIEFYTAGSRRPSIELNFEGSELIRDSILSWLSEFIHVESV</sequence>
<dbReference type="Proteomes" id="UP000626370">
    <property type="component" value="Unassembled WGS sequence"/>
</dbReference>
<dbReference type="EMBL" id="BNAH01000002">
    <property type="protein sequence ID" value="GHE80199.1"/>
    <property type="molecule type" value="Genomic_DNA"/>
</dbReference>
<proteinExistence type="predicted"/>
<organism evidence="1 2">
    <name type="scientific">Thalassotalea profundi</name>
    <dbReference type="NCBI Taxonomy" id="2036687"/>
    <lineage>
        <taxon>Bacteria</taxon>
        <taxon>Pseudomonadati</taxon>
        <taxon>Pseudomonadota</taxon>
        <taxon>Gammaproteobacteria</taxon>
        <taxon>Alteromonadales</taxon>
        <taxon>Colwelliaceae</taxon>
        <taxon>Thalassotalea</taxon>
    </lineage>
</organism>
<reference evidence="2" key="1">
    <citation type="journal article" date="2019" name="Int. J. Syst. Evol. Microbiol.">
        <title>The Global Catalogue of Microorganisms (GCM) 10K type strain sequencing project: providing services to taxonomists for standard genome sequencing and annotation.</title>
        <authorList>
            <consortium name="The Broad Institute Genomics Platform"/>
            <consortium name="The Broad Institute Genome Sequencing Center for Infectious Disease"/>
            <person name="Wu L."/>
            <person name="Ma J."/>
        </authorList>
    </citation>
    <scope>NUCLEOTIDE SEQUENCE [LARGE SCALE GENOMIC DNA]</scope>
    <source>
        <strain evidence="2">CGMCC 1.15922</strain>
    </source>
</reference>
<comment type="caution">
    <text evidence="1">The sequence shown here is derived from an EMBL/GenBank/DDBJ whole genome shotgun (WGS) entry which is preliminary data.</text>
</comment>
<dbReference type="RefSeq" id="WP_189376533.1">
    <property type="nucleotide sequence ID" value="NZ_BNAH01000002.1"/>
</dbReference>
<accession>A0ABQ3IH45</accession>